<name>H6QSG4_PUCGT</name>
<proteinExistence type="predicted"/>
<dbReference type="RefSeq" id="XP_003889523.1">
    <property type="nucleotide sequence ID" value="XM_003889474.1"/>
</dbReference>
<accession>H6QSG4</accession>
<dbReference type="GeneID" id="13542764"/>
<evidence type="ECO:0008006" key="3">
    <source>
        <dbReference type="Google" id="ProtNLM"/>
    </source>
</evidence>
<dbReference type="InterPro" id="IPR052055">
    <property type="entry name" value="Hepadnavirus_pol/RT"/>
</dbReference>
<organism evidence="1 2">
    <name type="scientific">Puccinia graminis f. sp. tritici (strain CRL 75-36-700-3 / race SCCL)</name>
    <name type="common">Black stem rust fungus</name>
    <dbReference type="NCBI Taxonomy" id="418459"/>
    <lineage>
        <taxon>Eukaryota</taxon>
        <taxon>Fungi</taxon>
        <taxon>Dikarya</taxon>
        <taxon>Basidiomycota</taxon>
        <taxon>Pucciniomycotina</taxon>
        <taxon>Pucciniomycetes</taxon>
        <taxon>Pucciniales</taxon>
        <taxon>Pucciniaceae</taxon>
        <taxon>Puccinia</taxon>
    </lineage>
</organism>
<evidence type="ECO:0000313" key="1">
    <source>
        <dbReference type="EMBL" id="EHS63701.1"/>
    </source>
</evidence>
<dbReference type="InParanoid" id="H6QSG4"/>
<gene>
    <name evidence="1" type="ORF">PGTG_21780</name>
</gene>
<dbReference type="KEGG" id="pgr:PGTG_21780"/>
<dbReference type="eggNOG" id="ENOG502S1WT">
    <property type="taxonomic scope" value="Eukaryota"/>
</dbReference>
<dbReference type="PANTHER" id="PTHR33050">
    <property type="entry name" value="REVERSE TRANSCRIPTASE DOMAIN-CONTAINING PROTEIN"/>
    <property type="match status" value="1"/>
</dbReference>
<keyword evidence="2" id="KW-1185">Reference proteome</keyword>
<dbReference type="OrthoDB" id="5149081at2759"/>
<dbReference type="HOGENOM" id="CLU_003292_8_2_1"/>
<dbReference type="SUPFAM" id="SSF56672">
    <property type="entry name" value="DNA/RNA polymerases"/>
    <property type="match status" value="1"/>
</dbReference>
<dbReference type="STRING" id="418459.H6QSG4"/>
<dbReference type="Proteomes" id="UP000008783">
    <property type="component" value="Unassembled WGS sequence"/>
</dbReference>
<protein>
    <recommendedName>
        <fullName evidence="3">Reverse transcriptase domain-containing protein</fullName>
    </recommendedName>
</protein>
<dbReference type="PANTHER" id="PTHR33050:SF7">
    <property type="entry name" value="RIBONUCLEASE H"/>
    <property type="match status" value="1"/>
</dbReference>
<evidence type="ECO:0000313" key="2">
    <source>
        <dbReference type="Proteomes" id="UP000008783"/>
    </source>
</evidence>
<dbReference type="InterPro" id="IPR043502">
    <property type="entry name" value="DNA/RNA_pol_sf"/>
</dbReference>
<dbReference type="VEuPathDB" id="FungiDB:PGTG_21780"/>
<dbReference type="EMBL" id="DS178294">
    <property type="protein sequence ID" value="EHS63701.1"/>
    <property type="molecule type" value="Genomic_DNA"/>
</dbReference>
<sequence>MAKEKIQQSISKEVKAKRMFGPFTHEQVARRFPFFRTSPLGSVVNADRKMRPINDLSSPKRDDSIPSVNSFVDKADFKTTWDDFNIVADFFRKTQGPFQLGLFDWEKAYRQIPTRMDQWPFLMVQDLENNLFLDTRITFGGVAGCGSFGVPADAWKRIMSHELDVVHFFRWVDDNLFIKTRSSSASITDLVRRLQELGVLTNMDKCSEFADEQKFIGFIWNGVDSTVRLTTKKLGERRDQIGEFLIPKKEFKFNKAEVLAGRLNHVSYLLPQLRAYIRGVYRWINEWKKKMATRSLPEDVKNYLEFWLHTLLIFKNTRLIRSMEPSEILWVGDASTSFGIGILIGHRWCQFRLKENWRVGVHAKGIAWLETVAIRLGLLMTIKLGIASKGSNYIVWTDNTVTEAVLNTKKSKDTSVNEEWKVIHALLIKHELDLTPRRVVSKDNMADTLSRGIQTPHVNETRVRLNLPPDLVSTMFHA</sequence>
<dbReference type="AlphaFoldDB" id="H6QSG4"/>
<reference evidence="2" key="1">
    <citation type="journal article" date="2011" name="Proc. Natl. Acad. Sci. U.S.A.">
        <title>Obligate biotrophy features unraveled by the genomic analysis of rust fungi.</title>
        <authorList>
            <person name="Duplessis S."/>
            <person name="Cuomo C.A."/>
            <person name="Lin Y.-C."/>
            <person name="Aerts A."/>
            <person name="Tisserant E."/>
            <person name="Veneault-Fourrey C."/>
            <person name="Joly D.L."/>
            <person name="Hacquard S."/>
            <person name="Amselem J."/>
            <person name="Cantarel B.L."/>
            <person name="Chiu R."/>
            <person name="Coutinho P.M."/>
            <person name="Feau N."/>
            <person name="Field M."/>
            <person name="Frey P."/>
            <person name="Gelhaye E."/>
            <person name="Goldberg J."/>
            <person name="Grabherr M.G."/>
            <person name="Kodira C.D."/>
            <person name="Kohler A."/>
            <person name="Kuees U."/>
            <person name="Lindquist E.A."/>
            <person name="Lucas S.M."/>
            <person name="Mago R."/>
            <person name="Mauceli E."/>
            <person name="Morin E."/>
            <person name="Murat C."/>
            <person name="Pangilinan J.L."/>
            <person name="Park R."/>
            <person name="Pearson M."/>
            <person name="Quesneville H."/>
            <person name="Rouhier N."/>
            <person name="Sakthikumar S."/>
            <person name="Salamov A.A."/>
            <person name="Schmutz J."/>
            <person name="Selles B."/>
            <person name="Shapiro H."/>
            <person name="Tanguay P."/>
            <person name="Tuskan G.A."/>
            <person name="Henrissat B."/>
            <person name="Van de Peer Y."/>
            <person name="Rouze P."/>
            <person name="Ellis J.G."/>
            <person name="Dodds P.N."/>
            <person name="Schein J.E."/>
            <person name="Zhong S."/>
            <person name="Hamelin R.C."/>
            <person name="Grigoriev I.V."/>
            <person name="Szabo L.J."/>
            <person name="Martin F."/>
        </authorList>
    </citation>
    <scope>NUCLEOTIDE SEQUENCE [LARGE SCALE GENOMIC DNA]</scope>
    <source>
        <strain evidence="2">CRL 75-36-700-3 / race SCCL</strain>
    </source>
</reference>